<reference evidence="12" key="2">
    <citation type="submission" date="2023-03" db="EMBL/GenBank/DDBJ databases">
        <authorList>
            <person name="Zhang Z."/>
        </authorList>
    </citation>
    <scope>NUCLEOTIDE SEQUENCE</scope>
    <source>
        <strain evidence="12">DSA</strain>
    </source>
</reference>
<dbReference type="FunFam" id="3.40.640.10:FF:000053">
    <property type="entry name" value="Aminotransferase, class I"/>
    <property type="match status" value="1"/>
</dbReference>
<evidence type="ECO:0000256" key="2">
    <source>
        <dbReference type="ARBA" id="ARBA00005384"/>
    </source>
</evidence>
<keyword evidence="5 12" id="KW-0032">Aminotransferase</keyword>
<dbReference type="CDD" id="cd07377">
    <property type="entry name" value="WHTH_GntR"/>
    <property type="match status" value="1"/>
</dbReference>
<evidence type="ECO:0000256" key="5">
    <source>
        <dbReference type="ARBA" id="ARBA00022576"/>
    </source>
</evidence>
<evidence type="ECO:0000256" key="8">
    <source>
        <dbReference type="ARBA" id="ARBA00023015"/>
    </source>
</evidence>
<dbReference type="InterPro" id="IPR000524">
    <property type="entry name" value="Tscrpt_reg_HTH_GntR"/>
</dbReference>
<name>A0AAW7Z6W8_9FIRM</name>
<comment type="similarity">
    <text evidence="2">In the C-terminal section; belongs to the class-I pyridoxal-phosphate-dependent aminotransferase family.</text>
</comment>
<keyword evidence="8" id="KW-0805">Transcription regulation</keyword>
<keyword evidence="6" id="KW-0808">Transferase</keyword>
<dbReference type="EMBL" id="JARPTC010000001">
    <property type="protein sequence ID" value="MDO7785660.1"/>
    <property type="molecule type" value="Genomic_DNA"/>
</dbReference>
<evidence type="ECO:0000256" key="7">
    <source>
        <dbReference type="ARBA" id="ARBA00022898"/>
    </source>
</evidence>
<evidence type="ECO:0000313" key="12">
    <source>
        <dbReference type="EMBL" id="MDO7785660.1"/>
    </source>
</evidence>
<dbReference type="Gene3D" id="1.10.10.10">
    <property type="entry name" value="Winged helix-like DNA-binding domain superfamily/Winged helix DNA-binding domain"/>
    <property type="match status" value="1"/>
</dbReference>
<feature type="domain" description="HTH gntR-type" evidence="11">
    <location>
        <begin position="18"/>
        <end position="86"/>
    </location>
</feature>
<dbReference type="InterPro" id="IPR051446">
    <property type="entry name" value="HTH_trans_reg/aminotransferase"/>
</dbReference>
<keyword evidence="10" id="KW-0804">Transcription</keyword>
<dbReference type="SUPFAM" id="SSF53383">
    <property type="entry name" value="PLP-dependent transferases"/>
    <property type="match status" value="1"/>
</dbReference>
<dbReference type="InterPro" id="IPR015424">
    <property type="entry name" value="PyrdxlP-dep_Trfase"/>
</dbReference>
<accession>A0AAW7Z6W8</accession>
<dbReference type="GO" id="GO:0008483">
    <property type="term" value="F:transaminase activity"/>
    <property type="evidence" value="ECO:0007669"/>
    <property type="project" value="UniProtKB-KW"/>
</dbReference>
<keyword evidence="9" id="KW-0238">DNA-binding</keyword>
<evidence type="ECO:0000259" key="11">
    <source>
        <dbReference type="PROSITE" id="PS50949"/>
    </source>
</evidence>
<evidence type="ECO:0000256" key="6">
    <source>
        <dbReference type="ARBA" id="ARBA00022679"/>
    </source>
</evidence>
<keyword evidence="7" id="KW-0663">Pyridoxal phosphate</keyword>
<dbReference type="Proteomes" id="UP001172911">
    <property type="component" value="Unassembled WGS sequence"/>
</dbReference>
<dbReference type="GO" id="GO:0003700">
    <property type="term" value="F:DNA-binding transcription factor activity"/>
    <property type="evidence" value="ECO:0007669"/>
    <property type="project" value="InterPro"/>
</dbReference>
<dbReference type="PANTHER" id="PTHR46577:SF2">
    <property type="entry name" value="TRANSCRIPTIONAL REGULATORY PROTEIN"/>
    <property type="match status" value="1"/>
</dbReference>
<dbReference type="PROSITE" id="PS50949">
    <property type="entry name" value="HTH_GNTR"/>
    <property type="match status" value="1"/>
</dbReference>
<dbReference type="Gene3D" id="3.90.1150.10">
    <property type="entry name" value="Aspartate Aminotransferase, domain 1"/>
    <property type="match status" value="1"/>
</dbReference>
<dbReference type="PANTHER" id="PTHR46577">
    <property type="entry name" value="HTH-TYPE TRANSCRIPTIONAL REGULATORY PROTEIN GABR"/>
    <property type="match status" value="1"/>
</dbReference>
<dbReference type="PRINTS" id="PR00035">
    <property type="entry name" value="HTHGNTR"/>
</dbReference>
<dbReference type="InterPro" id="IPR015422">
    <property type="entry name" value="PyrdxlP-dep_Trfase_small"/>
</dbReference>
<evidence type="ECO:0000256" key="1">
    <source>
        <dbReference type="ARBA" id="ARBA00001933"/>
    </source>
</evidence>
<dbReference type="SMART" id="SM00345">
    <property type="entry name" value="HTH_GNTR"/>
    <property type="match status" value="1"/>
</dbReference>
<dbReference type="SUPFAM" id="SSF46785">
    <property type="entry name" value="Winged helix' DNA-binding domain"/>
    <property type="match status" value="1"/>
</dbReference>
<dbReference type="AlphaFoldDB" id="A0AAW7Z6W8"/>
<evidence type="ECO:0000256" key="10">
    <source>
        <dbReference type="ARBA" id="ARBA00023163"/>
    </source>
</evidence>
<dbReference type="InterPro" id="IPR036390">
    <property type="entry name" value="WH_DNA-bd_sf"/>
</dbReference>
<comment type="cofactor">
    <cofactor evidence="1">
        <name>pyridoxal 5'-phosphate</name>
        <dbReference type="ChEBI" id="CHEBI:597326"/>
    </cofactor>
</comment>
<dbReference type="Pfam" id="PF00392">
    <property type="entry name" value="GntR"/>
    <property type="match status" value="1"/>
</dbReference>
<evidence type="ECO:0000256" key="3">
    <source>
        <dbReference type="ARBA" id="ARBA00007441"/>
    </source>
</evidence>
<comment type="subunit">
    <text evidence="4">Homodimer.</text>
</comment>
<dbReference type="GO" id="GO:0003677">
    <property type="term" value="F:DNA binding"/>
    <property type="evidence" value="ECO:0007669"/>
    <property type="project" value="UniProtKB-KW"/>
</dbReference>
<dbReference type="Pfam" id="PF00155">
    <property type="entry name" value="Aminotran_1_2"/>
    <property type="match status" value="1"/>
</dbReference>
<sequence length="507" mass="56973">MDISKYLAGTKLNPLAKEPLYLQLANLIEVKIKNHEIQPGTKLPPERELASLLDVSRTTTINAYRHLEHRGFVKTRVGSGTYVSDPLAEMGSERPGIPWPQLFIPYNQSPFSSILRELVANPLGLESISLGTGMPDPKLYPLKIFQSLMESELNALNLADLGYIPTEGYTPLRQTLAVYLRNKGINVTAENVMILSGAQQGLYLITKTILVPGDYVVVESPTYIGAIQQFQNAGARLLTLPCSEHFPLALLEDYLIRYRPKLLYLIPTFKNPSGRVIPEHQRRELLQLAARHRLVILEDDPYSELYYQDAPPPSLKALDNYDGVAYLGTFSKILFPGLRTGFIAANPSLINRLALEKQYVDLHSNNLTQWLVQLFLEQGNLSDHLAMVRKEYKKRRDTLVRVTQRLCGDNLTFLPPQGGFYLWCRLTKNTSSTKLLHEATKNGISFVPGQAFYPTLEGDQELRLCFATHDETVLIEGVKRLAKSFSQIHKKGKYTGSAISSSVHPII</sequence>
<dbReference type="RefSeq" id="WP_304540225.1">
    <property type="nucleotide sequence ID" value="NZ_JARPTC010000001.1"/>
</dbReference>
<dbReference type="InterPro" id="IPR036388">
    <property type="entry name" value="WH-like_DNA-bd_sf"/>
</dbReference>
<comment type="similarity">
    <text evidence="3">Belongs to the class-I pyridoxal-phosphate-dependent aminotransferase family.</text>
</comment>
<evidence type="ECO:0000256" key="4">
    <source>
        <dbReference type="ARBA" id="ARBA00011738"/>
    </source>
</evidence>
<reference evidence="12" key="1">
    <citation type="journal article" date="2023" name="J. Hazard. Mater.">
        <title>Anaerobic biodegradation of pyrene and benzo[a]pyrene by a new sulfate-reducing Desulforamulus aquiferis strain DSA.</title>
        <authorList>
            <person name="Zhang Z."/>
            <person name="Sun J."/>
            <person name="Gong X."/>
            <person name="Wang C."/>
            <person name="Wang H."/>
        </authorList>
    </citation>
    <scope>NUCLEOTIDE SEQUENCE</scope>
    <source>
        <strain evidence="12">DSA</strain>
    </source>
</reference>
<keyword evidence="13" id="KW-1185">Reference proteome</keyword>
<proteinExistence type="inferred from homology"/>
<dbReference type="GO" id="GO:0030170">
    <property type="term" value="F:pyridoxal phosphate binding"/>
    <property type="evidence" value="ECO:0007669"/>
    <property type="project" value="InterPro"/>
</dbReference>
<dbReference type="InterPro" id="IPR004839">
    <property type="entry name" value="Aminotransferase_I/II_large"/>
</dbReference>
<protein>
    <submittedName>
        <fullName evidence="12">PLP-dependent aminotransferase family protein</fullName>
    </submittedName>
</protein>
<dbReference type="InterPro" id="IPR015421">
    <property type="entry name" value="PyrdxlP-dep_Trfase_major"/>
</dbReference>
<dbReference type="Gene3D" id="3.40.640.10">
    <property type="entry name" value="Type I PLP-dependent aspartate aminotransferase-like (Major domain)"/>
    <property type="match status" value="1"/>
</dbReference>
<comment type="caution">
    <text evidence="12">The sequence shown here is derived from an EMBL/GenBank/DDBJ whole genome shotgun (WGS) entry which is preliminary data.</text>
</comment>
<evidence type="ECO:0000313" key="13">
    <source>
        <dbReference type="Proteomes" id="UP001172911"/>
    </source>
</evidence>
<dbReference type="CDD" id="cd00609">
    <property type="entry name" value="AAT_like"/>
    <property type="match status" value="1"/>
</dbReference>
<gene>
    <name evidence="12" type="ORF">P6N53_00245</name>
</gene>
<evidence type="ECO:0000256" key="9">
    <source>
        <dbReference type="ARBA" id="ARBA00023125"/>
    </source>
</evidence>
<organism evidence="12 13">
    <name type="scientific">Desulforamulus aquiferis</name>
    <dbReference type="NCBI Taxonomy" id="1397668"/>
    <lineage>
        <taxon>Bacteria</taxon>
        <taxon>Bacillati</taxon>
        <taxon>Bacillota</taxon>
        <taxon>Clostridia</taxon>
        <taxon>Eubacteriales</taxon>
        <taxon>Peptococcaceae</taxon>
        <taxon>Desulforamulus</taxon>
    </lineage>
</organism>